<dbReference type="SUPFAM" id="SSF52218">
    <property type="entry name" value="Flavoproteins"/>
    <property type="match status" value="1"/>
</dbReference>
<feature type="non-terminal residue" evidence="3">
    <location>
        <position position="73"/>
    </location>
</feature>
<reference evidence="3" key="1">
    <citation type="journal article" date="2014" name="Front. Microbiol.">
        <title>High frequency of phylogenetically diverse reductive dehalogenase-homologous genes in deep subseafloor sedimentary metagenomes.</title>
        <authorList>
            <person name="Kawai M."/>
            <person name="Futagami T."/>
            <person name="Toyoda A."/>
            <person name="Takaki Y."/>
            <person name="Nishi S."/>
            <person name="Hori S."/>
            <person name="Arai W."/>
            <person name="Tsubouchi T."/>
            <person name="Morono Y."/>
            <person name="Uchiyama I."/>
            <person name="Ito T."/>
            <person name="Fujiyama A."/>
            <person name="Inagaki F."/>
            <person name="Takami H."/>
        </authorList>
    </citation>
    <scope>NUCLEOTIDE SEQUENCE</scope>
    <source>
        <strain evidence="3">Expedition CK06-06</strain>
    </source>
</reference>
<accession>X0Z4T2</accession>
<evidence type="ECO:0000256" key="1">
    <source>
        <dbReference type="ARBA" id="ARBA00022630"/>
    </source>
</evidence>
<keyword evidence="1" id="KW-0285">Flavoprotein</keyword>
<dbReference type="Gene3D" id="3.40.50.360">
    <property type="match status" value="1"/>
</dbReference>
<dbReference type="PANTHER" id="PTHR43278">
    <property type="entry name" value="NAD(P)H-DEPENDENT FMN-CONTAINING OXIDOREDUCTASE YWQN-RELATED"/>
    <property type="match status" value="1"/>
</dbReference>
<dbReference type="AlphaFoldDB" id="X0Z4T2"/>
<organism evidence="3">
    <name type="scientific">marine sediment metagenome</name>
    <dbReference type="NCBI Taxonomy" id="412755"/>
    <lineage>
        <taxon>unclassified sequences</taxon>
        <taxon>metagenomes</taxon>
        <taxon>ecological metagenomes</taxon>
    </lineage>
</organism>
<evidence type="ECO:0000313" key="3">
    <source>
        <dbReference type="EMBL" id="GAG64044.1"/>
    </source>
</evidence>
<protein>
    <submittedName>
        <fullName evidence="3">Uncharacterized protein</fullName>
    </submittedName>
</protein>
<proteinExistence type="predicted"/>
<dbReference type="EMBL" id="BART01001185">
    <property type="protein sequence ID" value="GAG64044.1"/>
    <property type="molecule type" value="Genomic_DNA"/>
</dbReference>
<dbReference type="InterPro" id="IPR051796">
    <property type="entry name" value="ISF_SsuE-like"/>
</dbReference>
<sequence>MVKEFSKGVKEAGGVIENIFLIKKEIKPCLGCFDCWFKTPGKCIIEDDMDELLSKFLSSDIVVFATPIYIDNL</sequence>
<dbReference type="PANTHER" id="PTHR43278:SF2">
    <property type="entry name" value="IRON-SULFUR FLAVOPROTEIN"/>
    <property type="match status" value="1"/>
</dbReference>
<evidence type="ECO:0000256" key="2">
    <source>
        <dbReference type="ARBA" id="ARBA00022643"/>
    </source>
</evidence>
<keyword evidence="2" id="KW-0288">FMN</keyword>
<name>X0Z4T2_9ZZZZ</name>
<gene>
    <name evidence="3" type="ORF">S01H4_04431</name>
</gene>
<comment type="caution">
    <text evidence="3">The sequence shown here is derived from an EMBL/GenBank/DDBJ whole genome shotgun (WGS) entry which is preliminary data.</text>
</comment>
<dbReference type="InterPro" id="IPR029039">
    <property type="entry name" value="Flavoprotein-like_sf"/>
</dbReference>